<sequence>MKVIRLSRFWRPERLEVVANRKVTTKNERPKGIGSKNSKAWLLWKRTNHLLEIRFKAEGHLSPNDTVDLLLSRSEVMLVASRFFEGRPDSEIVSAIRKARDAK</sequence>
<dbReference type="RefSeq" id="WP_160609021.1">
    <property type="nucleotide sequence ID" value="NZ_WTYF01000004.1"/>
</dbReference>
<organism evidence="1 2">
    <name type="scientific">Qipengyuania gaetbuli</name>
    <dbReference type="NCBI Taxonomy" id="266952"/>
    <lineage>
        <taxon>Bacteria</taxon>
        <taxon>Pseudomonadati</taxon>
        <taxon>Pseudomonadota</taxon>
        <taxon>Alphaproteobacteria</taxon>
        <taxon>Sphingomonadales</taxon>
        <taxon>Erythrobacteraceae</taxon>
        <taxon>Qipengyuania</taxon>
    </lineage>
</organism>
<keyword evidence="2" id="KW-1185">Reference proteome</keyword>
<evidence type="ECO:0000313" key="2">
    <source>
        <dbReference type="Proteomes" id="UP000444185"/>
    </source>
</evidence>
<name>A0A844Y2W3_9SPHN</name>
<comment type="caution">
    <text evidence="1">The sequence shown here is derived from an EMBL/GenBank/DDBJ whole genome shotgun (WGS) entry which is preliminary data.</text>
</comment>
<evidence type="ECO:0000313" key="1">
    <source>
        <dbReference type="EMBL" id="MXO52374.1"/>
    </source>
</evidence>
<dbReference type="AlphaFoldDB" id="A0A844Y2W3"/>
<dbReference type="Proteomes" id="UP000444185">
    <property type="component" value="Unassembled WGS sequence"/>
</dbReference>
<accession>A0A844Y2W3</accession>
<dbReference type="EMBL" id="WTYF01000004">
    <property type="protein sequence ID" value="MXO52374.1"/>
    <property type="molecule type" value="Genomic_DNA"/>
</dbReference>
<proteinExistence type="predicted"/>
<reference evidence="1 2" key="1">
    <citation type="submission" date="2019-12" db="EMBL/GenBank/DDBJ databases">
        <title>Genomic-based taxomic classification of the family Erythrobacteraceae.</title>
        <authorList>
            <person name="Xu L."/>
        </authorList>
    </citation>
    <scope>NUCLEOTIDE SEQUENCE [LARGE SCALE GENOMIC DNA]</scope>
    <source>
        <strain evidence="1 2">DSM 16225</strain>
    </source>
</reference>
<gene>
    <name evidence="1" type="ORF">GRI42_13770</name>
</gene>
<protein>
    <submittedName>
        <fullName evidence="1">Uncharacterized protein</fullName>
    </submittedName>
</protein>